<keyword evidence="1" id="KW-0732">Signal</keyword>
<evidence type="ECO:0000313" key="2">
    <source>
        <dbReference type="EMBL" id="CAG9781702.1"/>
    </source>
</evidence>
<keyword evidence="3" id="KW-1185">Reference proteome</keyword>
<dbReference type="EMBL" id="OU893332">
    <property type="protein sequence ID" value="CAG9781702.1"/>
    <property type="molecule type" value="Genomic_DNA"/>
</dbReference>
<dbReference type="Proteomes" id="UP001153714">
    <property type="component" value="Chromosome 1"/>
</dbReference>
<feature type="signal peptide" evidence="1">
    <location>
        <begin position="1"/>
        <end position="22"/>
    </location>
</feature>
<protein>
    <submittedName>
        <fullName evidence="2">Uncharacterized protein</fullName>
    </submittedName>
</protein>
<feature type="chain" id="PRO_5040413419" evidence="1">
    <location>
        <begin position="23"/>
        <end position="161"/>
    </location>
</feature>
<evidence type="ECO:0000256" key="1">
    <source>
        <dbReference type="SAM" id="SignalP"/>
    </source>
</evidence>
<sequence>MSGVASRMEIILFAVVWAVGEARMFCEKTKMPLEVGEWRYDLKHLDSAVVENQPVTISQGQIYVYENYFPGHTIKYIHVDNMARRTCGASASIKSGGVGTPSVLIVLESQSNQEIRSVVEVWGTKDWVKPKPQLPPDMNTKNIKSLYLFKKLRAVNHNTGY</sequence>
<reference evidence="2" key="2">
    <citation type="submission" date="2022-10" db="EMBL/GenBank/DDBJ databases">
        <authorList>
            <consortium name="ENA_rothamsted_submissions"/>
            <consortium name="culmorum"/>
            <person name="King R."/>
        </authorList>
    </citation>
    <scope>NUCLEOTIDE SEQUENCE</scope>
</reference>
<dbReference type="OrthoDB" id="7403006at2759"/>
<dbReference type="AlphaFoldDB" id="A0A9N9QP66"/>
<reference evidence="2" key="1">
    <citation type="submission" date="2021-12" db="EMBL/GenBank/DDBJ databases">
        <authorList>
            <person name="King R."/>
        </authorList>
    </citation>
    <scope>NUCLEOTIDE SEQUENCE</scope>
</reference>
<dbReference type="Pfam" id="PF15868">
    <property type="entry name" value="MBF2"/>
    <property type="match status" value="1"/>
</dbReference>
<evidence type="ECO:0000313" key="3">
    <source>
        <dbReference type="Proteomes" id="UP001153714"/>
    </source>
</evidence>
<name>A0A9N9QP66_9NEOP</name>
<dbReference type="InterPro" id="IPR031734">
    <property type="entry name" value="MBF2"/>
</dbReference>
<organism evidence="2 3">
    <name type="scientific">Diatraea saccharalis</name>
    <name type="common">sugarcane borer</name>
    <dbReference type="NCBI Taxonomy" id="40085"/>
    <lineage>
        <taxon>Eukaryota</taxon>
        <taxon>Metazoa</taxon>
        <taxon>Ecdysozoa</taxon>
        <taxon>Arthropoda</taxon>
        <taxon>Hexapoda</taxon>
        <taxon>Insecta</taxon>
        <taxon>Pterygota</taxon>
        <taxon>Neoptera</taxon>
        <taxon>Endopterygota</taxon>
        <taxon>Lepidoptera</taxon>
        <taxon>Glossata</taxon>
        <taxon>Ditrysia</taxon>
        <taxon>Pyraloidea</taxon>
        <taxon>Crambidae</taxon>
        <taxon>Crambinae</taxon>
        <taxon>Diatraea</taxon>
    </lineage>
</organism>
<proteinExistence type="predicted"/>
<accession>A0A9N9QP66</accession>
<gene>
    <name evidence="2" type="ORF">DIATSA_LOCUS31</name>
</gene>